<dbReference type="EMBL" id="AZHX01001958">
    <property type="protein sequence ID" value="ETW98297.1"/>
    <property type="molecule type" value="Genomic_DNA"/>
</dbReference>
<evidence type="ECO:0000313" key="9">
    <source>
        <dbReference type="Proteomes" id="UP000019140"/>
    </source>
</evidence>
<feature type="domain" description="Band 7" evidence="7">
    <location>
        <begin position="48"/>
        <end position="231"/>
    </location>
</feature>
<gene>
    <name evidence="8" type="ORF">ETSY2_43015</name>
</gene>
<dbReference type="Pfam" id="PF01145">
    <property type="entry name" value="Band_7"/>
    <property type="match status" value="1"/>
</dbReference>
<dbReference type="CDD" id="cd03404">
    <property type="entry name" value="SPFH_HflK"/>
    <property type="match status" value="1"/>
</dbReference>
<dbReference type="PANTHER" id="PTHR43327:SF2">
    <property type="entry name" value="MODULATOR OF FTSH PROTEASE HFLK"/>
    <property type="match status" value="1"/>
</dbReference>
<feature type="transmembrane region" description="Helical" evidence="6">
    <location>
        <begin position="30"/>
        <end position="53"/>
    </location>
</feature>
<evidence type="ECO:0000256" key="3">
    <source>
        <dbReference type="ARBA" id="ARBA00022692"/>
    </source>
</evidence>
<evidence type="ECO:0000256" key="6">
    <source>
        <dbReference type="SAM" id="Phobius"/>
    </source>
</evidence>
<comment type="subcellular location">
    <subcellularLocation>
        <location evidence="1">Membrane</location>
        <topology evidence="1">Single-pass membrane protein</topology>
    </subcellularLocation>
</comment>
<dbReference type="Proteomes" id="UP000019140">
    <property type="component" value="Unassembled WGS sequence"/>
</dbReference>
<accession>W4LK15</accession>
<name>W4LK15_9BACT</name>
<dbReference type="Gene3D" id="3.30.479.30">
    <property type="entry name" value="Band 7 domain"/>
    <property type="match status" value="1"/>
</dbReference>
<dbReference type="InterPro" id="IPR001107">
    <property type="entry name" value="Band_7"/>
</dbReference>
<comment type="similarity">
    <text evidence="2">Belongs to the band 7/mec-2 family. HflK subfamily.</text>
</comment>
<keyword evidence="9" id="KW-1185">Reference proteome</keyword>
<evidence type="ECO:0000313" key="8">
    <source>
        <dbReference type="EMBL" id="ETW98297.1"/>
    </source>
</evidence>
<dbReference type="SMART" id="SM00244">
    <property type="entry name" value="PHB"/>
    <property type="match status" value="1"/>
</dbReference>
<keyword evidence="4 6" id="KW-1133">Transmembrane helix</keyword>
<dbReference type="InterPro" id="IPR010201">
    <property type="entry name" value="HflK"/>
</dbReference>
<dbReference type="GO" id="GO:0016020">
    <property type="term" value="C:membrane"/>
    <property type="evidence" value="ECO:0007669"/>
    <property type="project" value="UniProtKB-SubCell"/>
</dbReference>
<reference evidence="8 9" key="1">
    <citation type="journal article" date="2014" name="Nature">
        <title>An environmental bacterial taxon with a large and distinct metabolic repertoire.</title>
        <authorList>
            <person name="Wilson M.C."/>
            <person name="Mori T."/>
            <person name="Ruckert C."/>
            <person name="Uria A.R."/>
            <person name="Helf M.J."/>
            <person name="Takada K."/>
            <person name="Gernert C."/>
            <person name="Steffens U.A."/>
            <person name="Heycke N."/>
            <person name="Schmitt S."/>
            <person name="Rinke C."/>
            <person name="Helfrich E.J."/>
            <person name="Brachmann A.O."/>
            <person name="Gurgui C."/>
            <person name="Wakimoto T."/>
            <person name="Kracht M."/>
            <person name="Crusemann M."/>
            <person name="Hentschel U."/>
            <person name="Abe I."/>
            <person name="Matsunaga S."/>
            <person name="Kalinowski J."/>
            <person name="Takeyama H."/>
            <person name="Piel J."/>
        </authorList>
    </citation>
    <scope>NUCLEOTIDE SEQUENCE [LARGE SCALE GENOMIC DNA]</scope>
    <source>
        <strain evidence="9">TSY2</strain>
    </source>
</reference>
<proteinExistence type="inferred from homology"/>
<protein>
    <recommendedName>
        <fullName evidence="7">Band 7 domain-containing protein</fullName>
    </recommendedName>
</protein>
<evidence type="ECO:0000256" key="2">
    <source>
        <dbReference type="ARBA" id="ARBA00006971"/>
    </source>
</evidence>
<dbReference type="InterPro" id="IPR050710">
    <property type="entry name" value="Band7/mec-2_domain"/>
</dbReference>
<dbReference type="SUPFAM" id="SSF117892">
    <property type="entry name" value="Band 7/SPFH domain"/>
    <property type="match status" value="1"/>
</dbReference>
<evidence type="ECO:0000256" key="5">
    <source>
        <dbReference type="ARBA" id="ARBA00023136"/>
    </source>
</evidence>
<sequence>MAEQAPETGTPGKNNPWYGYLPLHVIRWRLWHLPLILLAACVLYSCLTGIWMVRQNEQGVVLRFGRAVRTYPAGMHVTLPYPIETLRRVRTTEVRTLPVGFKFRDQVRGIPPSPAERQWLTGETNIVELKVVIQYRVKAPVDYLFGVADFRDGRGRDFALVKFVESVLTVLMGKVPVDEALSSGKAYLQEETRQRARRLADAIHLGLQIASINIVEVNPPPEVIAAFNDVSSAKADRERIVSEADAYAKDLLPRA</sequence>
<keyword evidence="3 6" id="KW-0812">Transmembrane</keyword>
<evidence type="ECO:0000256" key="1">
    <source>
        <dbReference type="ARBA" id="ARBA00004167"/>
    </source>
</evidence>
<organism evidence="8 9">
    <name type="scientific">Candidatus Entotheonella gemina</name>
    <dbReference type="NCBI Taxonomy" id="1429439"/>
    <lineage>
        <taxon>Bacteria</taxon>
        <taxon>Pseudomonadati</taxon>
        <taxon>Nitrospinota/Tectimicrobiota group</taxon>
        <taxon>Candidatus Tectimicrobiota</taxon>
        <taxon>Candidatus Entotheonellia</taxon>
        <taxon>Candidatus Entotheonellales</taxon>
        <taxon>Candidatus Entotheonellaceae</taxon>
        <taxon>Candidatus Entotheonella</taxon>
    </lineage>
</organism>
<dbReference type="InterPro" id="IPR036013">
    <property type="entry name" value="Band_7/SPFH_dom_sf"/>
</dbReference>
<keyword evidence="5 6" id="KW-0472">Membrane</keyword>
<comment type="caution">
    <text evidence="8">The sequence shown here is derived from an EMBL/GenBank/DDBJ whole genome shotgun (WGS) entry which is preliminary data.</text>
</comment>
<evidence type="ECO:0000259" key="7">
    <source>
        <dbReference type="SMART" id="SM00244"/>
    </source>
</evidence>
<evidence type="ECO:0000256" key="4">
    <source>
        <dbReference type="ARBA" id="ARBA00022989"/>
    </source>
</evidence>
<dbReference type="HOGENOM" id="CLU_039173_0_0_7"/>
<dbReference type="PANTHER" id="PTHR43327">
    <property type="entry name" value="STOMATIN-LIKE PROTEIN 2, MITOCHONDRIAL"/>
    <property type="match status" value="1"/>
</dbReference>
<feature type="non-terminal residue" evidence="8">
    <location>
        <position position="255"/>
    </location>
</feature>
<dbReference type="AlphaFoldDB" id="W4LK15"/>